<evidence type="ECO:0000313" key="2">
    <source>
        <dbReference type="Proteomes" id="UP000796761"/>
    </source>
</evidence>
<dbReference type="AlphaFoldDB" id="A0A8K1LJ88"/>
<keyword evidence="2" id="KW-1185">Reference proteome</keyword>
<name>A0A8K1LJ88_9PASS</name>
<comment type="caution">
    <text evidence="1">The sequence shown here is derived from an EMBL/GenBank/DDBJ whole genome shotgun (WGS) entry which is preliminary data.</text>
</comment>
<organism evidence="1 2">
    <name type="scientific">Zosterops borbonicus</name>
    <dbReference type="NCBI Taxonomy" id="364589"/>
    <lineage>
        <taxon>Eukaryota</taxon>
        <taxon>Metazoa</taxon>
        <taxon>Chordata</taxon>
        <taxon>Craniata</taxon>
        <taxon>Vertebrata</taxon>
        <taxon>Euteleostomi</taxon>
        <taxon>Archelosauria</taxon>
        <taxon>Archosauria</taxon>
        <taxon>Dinosauria</taxon>
        <taxon>Saurischia</taxon>
        <taxon>Theropoda</taxon>
        <taxon>Coelurosauria</taxon>
        <taxon>Aves</taxon>
        <taxon>Neognathae</taxon>
        <taxon>Neoaves</taxon>
        <taxon>Telluraves</taxon>
        <taxon>Australaves</taxon>
        <taxon>Passeriformes</taxon>
        <taxon>Sylvioidea</taxon>
        <taxon>Zosteropidae</taxon>
        <taxon>Zosterops</taxon>
    </lineage>
</organism>
<sequence length="110" mass="11784">MPSQELGRQEQCQLHQRLGCHSRSLSLLASSLASSLAPSGPDCNRLPAITARSMSLQGHGHGSHCSRLTRTPPRAPELPCQGHPMATLLCQGHPVATLLYHSHHTIATTP</sequence>
<evidence type="ECO:0000313" key="1">
    <source>
        <dbReference type="EMBL" id="TRZ15887.1"/>
    </source>
</evidence>
<dbReference type="EMBL" id="SWJQ01000346">
    <property type="protein sequence ID" value="TRZ15887.1"/>
    <property type="molecule type" value="Genomic_DNA"/>
</dbReference>
<reference evidence="1" key="1">
    <citation type="submission" date="2019-04" db="EMBL/GenBank/DDBJ databases">
        <title>Genome assembly of Zosterops borbonicus 15179.</title>
        <authorList>
            <person name="Leroy T."/>
            <person name="Anselmetti Y."/>
            <person name="Tilak M.-K."/>
            <person name="Nabholz B."/>
        </authorList>
    </citation>
    <scope>NUCLEOTIDE SEQUENCE</scope>
    <source>
        <strain evidence="1">HGM_15179</strain>
        <tissue evidence="1">Muscle</tissue>
    </source>
</reference>
<accession>A0A8K1LJ88</accession>
<gene>
    <name evidence="1" type="ORF">HGM15179_011235</name>
</gene>
<proteinExistence type="predicted"/>
<protein>
    <submittedName>
        <fullName evidence="1">Uncharacterized protein</fullName>
    </submittedName>
</protein>
<dbReference type="Proteomes" id="UP000796761">
    <property type="component" value="Unassembled WGS sequence"/>
</dbReference>